<proteinExistence type="predicted"/>
<sequence>MGISQTYDPRYREVLARLDRIATVSRGHRAGLHLDDARLMEQYVRVLAAWEQHLLQPESDAPATKRAPVRQASAIE</sequence>
<protein>
    <submittedName>
        <fullName evidence="2">Uncharacterized protein</fullName>
    </submittedName>
</protein>
<keyword evidence="3" id="KW-1185">Reference proteome</keyword>
<evidence type="ECO:0000256" key="1">
    <source>
        <dbReference type="SAM" id="MobiDB-lite"/>
    </source>
</evidence>
<evidence type="ECO:0000313" key="2">
    <source>
        <dbReference type="EMBL" id="MFC5568746.1"/>
    </source>
</evidence>
<evidence type="ECO:0000313" key="3">
    <source>
        <dbReference type="Proteomes" id="UP001596036"/>
    </source>
</evidence>
<comment type="caution">
    <text evidence="2">The sequence shown here is derived from an EMBL/GenBank/DDBJ whole genome shotgun (WGS) entry which is preliminary data.</text>
</comment>
<organism evidence="2 3">
    <name type="scientific">Lysobacter yangpyeongensis</name>
    <dbReference type="NCBI Taxonomy" id="346182"/>
    <lineage>
        <taxon>Bacteria</taxon>
        <taxon>Pseudomonadati</taxon>
        <taxon>Pseudomonadota</taxon>
        <taxon>Gammaproteobacteria</taxon>
        <taxon>Lysobacterales</taxon>
        <taxon>Lysobacteraceae</taxon>
        <taxon>Lysobacter</taxon>
    </lineage>
</organism>
<name>A0ABW0SIP3_9GAMM</name>
<dbReference type="Proteomes" id="UP001596036">
    <property type="component" value="Unassembled WGS sequence"/>
</dbReference>
<dbReference type="EMBL" id="JBHSNM010000001">
    <property type="protein sequence ID" value="MFC5568746.1"/>
    <property type="molecule type" value="Genomic_DNA"/>
</dbReference>
<reference evidence="3" key="1">
    <citation type="journal article" date="2019" name="Int. J. Syst. Evol. Microbiol.">
        <title>The Global Catalogue of Microorganisms (GCM) 10K type strain sequencing project: providing services to taxonomists for standard genome sequencing and annotation.</title>
        <authorList>
            <consortium name="The Broad Institute Genomics Platform"/>
            <consortium name="The Broad Institute Genome Sequencing Center for Infectious Disease"/>
            <person name="Wu L."/>
            <person name="Ma J."/>
        </authorList>
    </citation>
    <scope>NUCLEOTIDE SEQUENCE [LARGE SCALE GENOMIC DNA]</scope>
    <source>
        <strain evidence="3">KACC 11407</strain>
    </source>
</reference>
<accession>A0ABW0SIP3</accession>
<gene>
    <name evidence="2" type="ORF">ACFPN1_01540</name>
</gene>
<dbReference type="RefSeq" id="WP_386752395.1">
    <property type="nucleotide sequence ID" value="NZ_JBHSNM010000001.1"/>
</dbReference>
<feature type="region of interest" description="Disordered" evidence="1">
    <location>
        <begin position="57"/>
        <end position="76"/>
    </location>
</feature>